<dbReference type="GO" id="GO:0006357">
    <property type="term" value="P:regulation of transcription by RNA polymerase II"/>
    <property type="evidence" value="ECO:0007669"/>
    <property type="project" value="TreeGrafter"/>
</dbReference>
<dbReference type="PROSITE" id="PS00028">
    <property type="entry name" value="ZINC_FINGER_C2H2_1"/>
    <property type="match status" value="3"/>
</dbReference>
<dbReference type="GO" id="GO:0003700">
    <property type="term" value="F:DNA-binding transcription factor activity"/>
    <property type="evidence" value="ECO:0007669"/>
    <property type="project" value="TreeGrafter"/>
</dbReference>
<evidence type="ECO:0000256" key="6">
    <source>
        <dbReference type="ARBA" id="ARBA00023125"/>
    </source>
</evidence>
<dbReference type="GO" id="GO:0000978">
    <property type="term" value="F:RNA polymerase II cis-regulatory region sequence-specific DNA binding"/>
    <property type="evidence" value="ECO:0007669"/>
    <property type="project" value="TreeGrafter"/>
</dbReference>
<evidence type="ECO:0000256" key="8">
    <source>
        <dbReference type="PROSITE-ProRule" id="PRU00042"/>
    </source>
</evidence>
<feature type="region of interest" description="Disordered" evidence="9">
    <location>
        <begin position="377"/>
        <end position="413"/>
    </location>
</feature>
<keyword evidence="5" id="KW-0862">Zinc</keyword>
<evidence type="ECO:0000256" key="9">
    <source>
        <dbReference type="SAM" id="MobiDB-lite"/>
    </source>
</evidence>
<reference evidence="12" key="2">
    <citation type="submission" date="2025-09" db="UniProtKB">
        <authorList>
            <consortium name="Ensembl"/>
        </authorList>
    </citation>
    <scope>IDENTIFICATION</scope>
</reference>
<evidence type="ECO:0000259" key="11">
    <source>
        <dbReference type="PROSITE" id="PS50157"/>
    </source>
</evidence>
<dbReference type="PANTHER" id="PTHR24404">
    <property type="entry name" value="ZINC FINGER PROTEIN"/>
    <property type="match status" value="1"/>
</dbReference>
<dbReference type="Gene3D" id="3.30.160.60">
    <property type="entry name" value="Classic Zinc Finger"/>
    <property type="match status" value="4"/>
</dbReference>
<feature type="chain" id="PRO_5045511735" evidence="10">
    <location>
        <begin position="25"/>
        <end position="582"/>
    </location>
</feature>
<comment type="subcellular location">
    <subcellularLocation>
        <location evidence="1">Nucleus</location>
    </subcellularLocation>
</comment>
<reference evidence="12" key="1">
    <citation type="submission" date="2025-08" db="UniProtKB">
        <authorList>
            <consortium name="Ensembl"/>
        </authorList>
    </citation>
    <scope>IDENTIFICATION</scope>
</reference>
<dbReference type="SUPFAM" id="SSF57667">
    <property type="entry name" value="beta-beta-alpha zinc fingers"/>
    <property type="match status" value="3"/>
</dbReference>
<evidence type="ECO:0000256" key="7">
    <source>
        <dbReference type="ARBA" id="ARBA00023242"/>
    </source>
</evidence>
<dbReference type="GO" id="GO:0005634">
    <property type="term" value="C:nucleus"/>
    <property type="evidence" value="ECO:0007669"/>
    <property type="project" value="UniProtKB-SubCell"/>
</dbReference>
<feature type="signal peptide" evidence="10">
    <location>
        <begin position="1"/>
        <end position="24"/>
    </location>
</feature>
<accession>A0A8C5A560</accession>
<evidence type="ECO:0000256" key="2">
    <source>
        <dbReference type="ARBA" id="ARBA00022723"/>
    </source>
</evidence>
<feature type="compositionally biased region" description="Polar residues" evidence="9">
    <location>
        <begin position="153"/>
        <end position="163"/>
    </location>
</feature>
<keyword evidence="10" id="KW-0732">Signal</keyword>
<dbReference type="InterPro" id="IPR050589">
    <property type="entry name" value="Ikaros_C2H2-ZF"/>
</dbReference>
<organism evidence="12 13">
    <name type="scientific">Gadus morhua</name>
    <name type="common">Atlantic cod</name>
    <dbReference type="NCBI Taxonomy" id="8049"/>
    <lineage>
        <taxon>Eukaryota</taxon>
        <taxon>Metazoa</taxon>
        <taxon>Chordata</taxon>
        <taxon>Craniata</taxon>
        <taxon>Vertebrata</taxon>
        <taxon>Euteleostomi</taxon>
        <taxon>Actinopterygii</taxon>
        <taxon>Neopterygii</taxon>
        <taxon>Teleostei</taxon>
        <taxon>Neoteleostei</taxon>
        <taxon>Acanthomorphata</taxon>
        <taxon>Zeiogadaria</taxon>
        <taxon>Gadariae</taxon>
        <taxon>Gadiformes</taxon>
        <taxon>Gadoidei</taxon>
        <taxon>Gadidae</taxon>
        <taxon>Gadus</taxon>
    </lineage>
</organism>
<protein>
    <submittedName>
        <fullName evidence="12">IKAROS family zinc finger 1 (Ikaros)</fullName>
    </submittedName>
</protein>
<dbReference type="InterPro" id="IPR036236">
    <property type="entry name" value="Znf_C2H2_sf"/>
</dbReference>
<evidence type="ECO:0000256" key="10">
    <source>
        <dbReference type="SAM" id="SignalP"/>
    </source>
</evidence>
<evidence type="ECO:0000256" key="1">
    <source>
        <dbReference type="ARBA" id="ARBA00004123"/>
    </source>
</evidence>
<dbReference type="Proteomes" id="UP000694546">
    <property type="component" value="Chromosome 15"/>
</dbReference>
<evidence type="ECO:0000256" key="3">
    <source>
        <dbReference type="ARBA" id="ARBA00022737"/>
    </source>
</evidence>
<proteinExistence type="predicted"/>
<feature type="domain" description="C2H2-type" evidence="11">
    <location>
        <begin position="228"/>
        <end position="251"/>
    </location>
</feature>
<keyword evidence="6" id="KW-0238">DNA-binding</keyword>
<evidence type="ECO:0000256" key="5">
    <source>
        <dbReference type="ARBA" id="ARBA00022833"/>
    </source>
</evidence>
<keyword evidence="2" id="KW-0479">Metal-binding</keyword>
<dbReference type="GO" id="GO:0008270">
    <property type="term" value="F:zinc ion binding"/>
    <property type="evidence" value="ECO:0007669"/>
    <property type="project" value="UniProtKB-KW"/>
</dbReference>
<keyword evidence="7" id="KW-0539">Nucleus</keyword>
<feature type="region of interest" description="Disordered" evidence="9">
    <location>
        <begin position="120"/>
        <end position="171"/>
    </location>
</feature>
<evidence type="ECO:0000313" key="12">
    <source>
        <dbReference type="Ensembl" id="ENSGMOP00000026740.1"/>
    </source>
</evidence>
<dbReference type="InterPro" id="IPR013087">
    <property type="entry name" value="Znf_C2H2_type"/>
</dbReference>
<dbReference type="PROSITE" id="PS50157">
    <property type="entry name" value="ZINC_FINGER_C2H2_2"/>
    <property type="match status" value="3"/>
</dbReference>
<feature type="region of interest" description="Disordered" evidence="9">
    <location>
        <begin position="425"/>
        <end position="465"/>
    </location>
</feature>
<feature type="domain" description="C2H2-type" evidence="11">
    <location>
        <begin position="200"/>
        <end position="227"/>
    </location>
</feature>
<feature type="compositionally biased region" description="Gly residues" evidence="9">
    <location>
        <begin position="387"/>
        <end position="408"/>
    </location>
</feature>
<evidence type="ECO:0000313" key="13">
    <source>
        <dbReference type="Proteomes" id="UP000694546"/>
    </source>
</evidence>
<evidence type="ECO:0000256" key="4">
    <source>
        <dbReference type="ARBA" id="ARBA00022771"/>
    </source>
</evidence>
<name>A0A8C5A560_GADMO</name>
<feature type="domain" description="C2H2-type" evidence="11">
    <location>
        <begin position="172"/>
        <end position="199"/>
    </location>
</feature>
<dbReference type="Pfam" id="PF00096">
    <property type="entry name" value="zf-C2H2"/>
    <property type="match status" value="2"/>
</dbReference>
<sequence length="582" mass="62881">MVHSPARLIPSHAWLPVMVHWVSALIGTIQSKCQVPAPRLPQQIRPLDKSKQNASVAHTDTDMLGWNEEVQWRGEGPRAEFHGAAAALRTSAHGAGESWKNFILQTQGIAEYLHRMETEQAQDMSHMPGRDSPPAIDGSEETDEPMAVPEDLSASSGLNNQNNRGEKGERPFQCNQCGASFTQKGNLLRHIKLHSGEKPFKCHLCNYACRRRDALTGHLRTHSVGKPHKCAYCGRSYKQRSSLEEHKERCHHYLQCMGLQNSLYTVVKEESNQNEQREDLSQTGSERALVLDRLANNVAKRKRTMPQRFMGEKRLSELSFEGGAGEMIQPHVMDQAINSAISYLGAESLRPLVQTSPASSSGGGGDAALTSMYASLHAKLPPPPNPDGGGGGGGSGGSGGSGGGGAGNGLSSKDSAAENLLLLSKSKSSSEKDGSASPPSGRDSSDSESNNEEPRSSGRGGGGGGAGAGPGLIYLANHMASGGLRNGVLPLVKEEQQRQLADAIRASMELASEGFKVVAGDGEQVRAYRCQHCRVLFLDHVMYTIHMGCHGFRDPFECNLCGHRSQDRYEFSSHMTRGEHRY</sequence>
<keyword evidence="13" id="KW-1185">Reference proteome</keyword>
<dbReference type="AlphaFoldDB" id="A0A8C5A560"/>
<dbReference type="Ensembl" id="ENSGMOT00000067847.1">
    <property type="protein sequence ID" value="ENSGMOP00000026740.1"/>
    <property type="gene ID" value="ENSGMOG00000005918.2"/>
</dbReference>
<dbReference type="SMART" id="SM00355">
    <property type="entry name" value="ZnF_C2H2"/>
    <property type="match status" value="5"/>
</dbReference>
<dbReference type="GeneTree" id="ENSGT00940000156782"/>
<dbReference type="PANTHER" id="PTHR24404:SF36">
    <property type="entry name" value="DNA-BINDING PROTEIN IKAROS"/>
    <property type="match status" value="1"/>
</dbReference>
<keyword evidence="3" id="KW-0677">Repeat</keyword>
<keyword evidence="4 8" id="KW-0863">Zinc-finger</keyword>